<comment type="caution">
    <text evidence="3">The sequence shown here is derived from an EMBL/GenBank/DDBJ whole genome shotgun (WGS) entry which is preliminary data.</text>
</comment>
<dbReference type="SUPFAM" id="SSF53756">
    <property type="entry name" value="UDP-Glycosyltransferase/glycogen phosphorylase"/>
    <property type="match status" value="1"/>
</dbReference>
<feature type="domain" description="Glycosyl transferase family 1" evidence="1">
    <location>
        <begin position="188"/>
        <end position="348"/>
    </location>
</feature>
<reference evidence="3 4" key="1">
    <citation type="submission" date="2021-01" db="EMBL/GenBank/DDBJ databases">
        <title>Genomic Encyclopedia of Type Strains, Phase IV (KMG-IV): sequencing the most valuable type-strain genomes for metagenomic binning, comparative biology and taxonomic classification.</title>
        <authorList>
            <person name="Goeker M."/>
        </authorList>
    </citation>
    <scope>NUCLEOTIDE SEQUENCE [LARGE SCALE GENOMIC DNA]</scope>
    <source>
        <strain evidence="3 4">DSM 104297</strain>
    </source>
</reference>
<evidence type="ECO:0000313" key="3">
    <source>
        <dbReference type="EMBL" id="MBM7703335.1"/>
    </source>
</evidence>
<evidence type="ECO:0000259" key="2">
    <source>
        <dbReference type="Pfam" id="PF13439"/>
    </source>
</evidence>
<accession>A0ABS2QV18</accession>
<dbReference type="PANTHER" id="PTHR45947:SF3">
    <property type="entry name" value="SULFOQUINOVOSYL TRANSFERASE SQD2"/>
    <property type="match status" value="1"/>
</dbReference>
<dbReference type="RefSeq" id="WP_205186994.1">
    <property type="nucleotide sequence ID" value="NZ_JAFBFC010000003.1"/>
</dbReference>
<dbReference type="Pfam" id="PF00534">
    <property type="entry name" value="Glycos_transf_1"/>
    <property type="match status" value="1"/>
</dbReference>
<evidence type="ECO:0000313" key="4">
    <source>
        <dbReference type="Proteomes" id="UP000809829"/>
    </source>
</evidence>
<dbReference type="InterPro" id="IPR023881">
    <property type="entry name" value="Thiol_BshA"/>
</dbReference>
<dbReference type="Gene3D" id="3.40.50.2000">
    <property type="entry name" value="Glycogen Phosphorylase B"/>
    <property type="match status" value="2"/>
</dbReference>
<dbReference type="InterPro" id="IPR028098">
    <property type="entry name" value="Glyco_trans_4-like_N"/>
</dbReference>
<gene>
    <name evidence="3" type="ORF">JOC83_002182</name>
</gene>
<protein>
    <submittedName>
        <fullName evidence="3">N-acetyl-alpha-D-glucosaminyl L-malate synthase BshA</fullName>
    </submittedName>
</protein>
<dbReference type="InterPro" id="IPR001296">
    <property type="entry name" value="Glyco_trans_1"/>
</dbReference>
<evidence type="ECO:0000259" key="1">
    <source>
        <dbReference type="Pfam" id="PF00534"/>
    </source>
</evidence>
<dbReference type="NCBIfam" id="TIGR03999">
    <property type="entry name" value="thiol_BshA"/>
    <property type="match status" value="1"/>
</dbReference>
<proteinExistence type="predicted"/>
<keyword evidence="4" id="KW-1185">Reference proteome</keyword>
<name>A0ABS2QV18_9BACI</name>
<organism evidence="3 4">
    <name type="scientific">Priestia iocasae</name>
    <dbReference type="NCBI Taxonomy" id="2291674"/>
    <lineage>
        <taxon>Bacteria</taxon>
        <taxon>Bacillati</taxon>
        <taxon>Bacillota</taxon>
        <taxon>Bacilli</taxon>
        <taxon>Bacillales</taxon>
        <taxon>Bacillaceae</taxon>
        <taxon>Priestia</taxon>
    </lineage>
</organism>
<dbReference type="Proteomes" id="UP000809829">
    <property type="component" value="Unassembled WGS sequence"/>
</dbReference>
<dbReference type="PANTHER" id="PTHR45947">
    <property type="entry name" value="SULFOQUINOVOSYL TRANSFERASE SQD2"/>
    <property type="match status" value="1"/>
</dbReference>
<dbReference type="Pfam" id="PF13439">
    <property type="entry name" value="Glyco_transf_4"/>
    <property type="match status" value="1"/>
</dbReference>
<sequence length="376" mass="42054">MKLKIGITCYPSVGGSGVVATELGKLLAEKGHEIHFISSSMPFRLNKVYPNIYFHEVEVNQYSVFKYPPYDLALSTKIAEVAKREKLDIIHAHYAIPHAVCAYLAKQMVGEQLKIVTTLHGTDITVLGYDSSLKDLIKFGIEKSDAVTAVSKALVEQTYDLVRPNKQIETVYNFIDERVYKKQDASHLKKEYGIAPHEKVVIHVSNFRQVKRVQDVVKSFHLIQEKVPAKLLLVGDGPEMSVICQLVTKLGLKEKVLFLGKQENIEELYSISDLKLLLSEKESFGLVLLEAMACGVPCIGTNIGGIPEVIEDGETGFICELGDIESIAQRAVHLLTSQQSYQTMVSKALAAVNERFHSTTIVNEYEQLYYRIMESS</sequence>
<dbReference type="InterPro" id="IPR050194">
    <property type="entry name" value="Glycosyltransferase_grp1"/>
</dbReference>
<feature type="domain" description="Glycosyltransferase subfamily 4-like N-terminal" evidence="2">
    <location>
        <begin position="13"/>
        <end position="177"/>
    </location>
</feature>
<dbReference type="EMBL" id="JAFBFC010000003">
    <property type="protein sequence ID" value="MBM7703335.1"/>
    <property type="molecule type" value="Genomic_DNA"/>
</dbReference>